<evidence type="ECO:0000256" key="2">
    <source>
        <dbReference type="ARBA" id="ARBA00022490"/>
    </source>
</evidence>
<name>A0A401RFK2_CHIPU</name>
<dbReference type="GO" id="GO:0015630">
    <property type="term" value="C:microtubule cytoskeleton"/>
    <property type="evidence" value="ECO:0007669"/>
    <property type="project" value="UniProtKB-ARBA"/>
</dbReference>
<organism evidence="8 9">
    <name type="scientific">Chiloscyllium punctatum</name>
    <name type="common">Brownbanded bambooshark</name>
    <name type="synonym">Hemiscyllium punctatum</name>
    <dbReference type="NCBI Taxonomy" id="137246"/>
    <lineage>
        <taxon>Eukaryota</taxon>
        <taxon>Metazoa</taxon>
        <taxon>Chordata</taxon>
        <taxon>Craniata</taxon>
        <taxon>Vertebrata</taxon>
        <taxon>Chondrichthyes</taxon>
        <taxon>Elasmobranchii</taxon>
        <taxon>Galeomorphii</taxon>
        <taxon>Galeoidea</taxon>
        <taxon>Orectolobiformes</taxon>
        <taxon>Hemiscylliidae</taxon>
        <taxon>Chiloscyllium</taxon>
    </lineage>
</organism>
<evidence type="ECO:0000256" key="5">
    <source>
        <dbReference type="ARBA" id="ARBA00035661"/>
    </source>
</evidence>
<evidence type="ECO:0000313" key="8">
    <source>
        <dbReference type="EMBL" id="GCC16931.1"/>
    </source>
</evidence>
<comment type="caution">
    <text evidence="8">The sequence shown here is derived from an EMBL/GenBank/DDBJ whole genome shotgun (WGS) entry which is preliminary data.</text>
</comment>
<keyword evidence="2" id="KW-0963">Cytoplasm</keyword>
<dbReference type="InterPro" id="IPR018902">
    <property type="entry name" value="CMI2A-C-like_dom"/>
</dbReference>
<dbReference type="AlphaFoldDB" id="A0A401RFK2"/>
<reference evidence="8 9" key="1">
    <citation type="journal article" date="2018" name="Nat. Ecol. Evol.">
        <title>Shark genomes provide insights into elasmobranch evolution and the origin of vertebrates.</title>
        <authorList>
            <person name="Hara Y"/>
            <person name="Yamaguchi K"/>
            <person name="Onimaru K"/>
            <person name="Kadota M"/>
            <person name="Koyanagi M"/>
            <person name="Keeley SD"/>
            <person name="Tatsumi K"/>
            <person name="Tanaka K"/>
            <person name="Motone F"/>
            <person name="Kageyama Y"/>
            <person name="Nozu R"/>
            <person name="Adachi N"/>
            <person name="Nishimura O"/>
            <person name="Nakagawa R"/>
            <person name="Tanegashima C"/>
            <person name="Kiyatake I"/>
            <person name="Matsumoto R"/>
            <person name="Murakumo K"/>
            <person name="Nishida K"/>
            <person name="Terakita A"/>
            <person name="Kuratani S"/>
            <person name="Sato K"/>
            <person name="Hyodo S Kuraku.S."/>
        </authorList>
    </citation>
    <scope>NUCLEOTIDE SEQUENCE [LARGE SCALE GENOMIC DNA]</scope>
</reference>
<dbReference type="Pfam" id="PF10629">
    <property type="entry name" value="CMI2B-like"/>
    <property type="match status" value="1"/>
</dbReference>
<comment type="subcellular location">
    <subcellularLocation>
        <location evidence="1">Cytoplasm</location>
        <location evidence="1">Cytoskeleton</location>
        <location evidence="1">Cilium axoneme</location>
    </subcellularLocation>
</comment>
<feature type="domain" description="Ciliary microtubule inner protein 2A-C-like" evidence="7">
    <location>
        <begin position="19"/>
        <end position="85"/>
    </location>
</feature>
<dbReference type="EMBL" id="BEZZ01002600">
    <property type="protein sequence ID" value="GCC16931.1"/>
    <property type="molecule type" value="Genomic_DNA"/>
</dbReference>
<dbReference type="Proteomes" id="UP000287033">
    <property type="component" value="Unassembled WGS sequence"/>
</dbReference>
<dbReference type="GO" id="GO:0005930">
    <property type="term" value="C:axoneme"/>
    <property type="evidence" value="ECO:0007669"/>
    <property type="project" value="UniProtKB-SubCell"/>
</dbReference>
<accession>A0A401RFK2</accession>
<dbReference type="PANTHER" id="PTHR34924">
    <property type="entry name" value="UPF0573 PROTEIN C2ORF70"/>
    <property type="match status" value="1"/>
</dbReference>
<evidence type="ECO:0000256" key="6">
    <source>
        <dbReference type="ARBA" id="ARBA00041160"/>
    </source>
</evidence>
<evidence type="ECO:0000256" key="1">
    <source>
        <dbReference type="ARBA" id="ARBA00004430"/>
    </source>
</evidence>
<evidence type="ECO:0000313" key="9">
    <source>
        <dbReference type="Proteomes" id="UP000287033"/>
    </source>
</evidence>
<keyword evidence="9" id="KW-1185">Reference proteome</keyword>
<dbReference type="OrthoDB" id="8181742at2759"/>
<dbReference type="InterPro" id="IPR052329">
    <property type="entry name" value="CIMIP2C"/>
</dbReference>
<keyword evidence="3" id="KW-0206">Cytoskeleton</keyword>
<proteinExistence type="inferred from homology"/>
<sequence length="248" mass="28150">MASRSAGTLITNYNATYIPPALMPGYRGYVPTINFTYGDTYGNATRKYFQDFRLSALNTSQSPYSKGGQFPTVYSNDPTLVIADRSHNRNRWLFGPKWSRYDVDFDRNEELKKFDKLAQQHRENYKDKTGTRPRVDHIVMAGTEVDKFPCLPNIQRNKGLCPSPDYMAWPREYLETLCKDNLEVALCIPSKGQAGGAVASLPYLHCPKLDGRMLFGANGPTSQLRCSPQNIPDYQAGYDRKTFLCEDK</sequence>
<evidence type="ECO:0000256" key="3">
    <source>
        <dbReference type="ARBA" id="ARBA00023212"/>
    </source>
</evidence>
<gene>
    <name evidence="8" type="ORF">chiPu_0020437</name>
</gene>
<dbReference type="PANTHER" id="PTHR34924:SF1">
    <property type="entry name" value="PROTEIN FAM166C"/>
    <property type="match status" value="1"/>
</dbReference>
<evidence type="ECO:0000259" key="7">
    <source>
        <dbReference type="Pfam" id="PF10629"/>
    </source>
</evidence>
<dbReference type="OMA" id="PTINFTY"/>
<keyword evidence="4" id="KW-0966">Cell projection</keyword>
<comment type="similarity">
    <text evidence="5">Belongs to the CIMIP2 family.</text>
</comment>
<protein>
    <recommendedName>
        <fullName evidence="6">Ciliary microtubule inner protein 2C</fullName>
    </recommendedName>
</protein>
<evidence type="ECO:0000256" key="4">
    <source>
        <dbReference type="ARBA" id="ARBA00023273"/>
    </source>
</evidence>